<dbReference type="Gene3D" id="3.40.50.300">
    <property type="entry name" value="P-loop containing nucleotide triphosphate hydrolases"/>
    <property type="match status" value="1"/>
</dbReference>
<evidence type="ECO:0000313" key="5">
    <source>
        <dbReference type="Proteomes" id="UP000030104"/>
    </source>
</evidence>
<dbReference type="GO" id="GO:0016559">
    <property type="term" value="P:peroxisome fission"/>
    <property type="evidence" value="ECO:0007669"/>
    <property type="project" value="TreeGrafter"/>
</dbReference>
<dbReference type="GO" id="GO:0005874">
    <property type="term" value="C:microtubule"/>
    <property type="evidence" value="ECO:0007669"/>
    <property type="project" value="TreeGrafter"/>
</dbReference>
<organism evidence="4 5">
    <name type="scientific">Penicillium italicum</name>
    <name type="common">Blue mold</name>
    <dbReference type="NCBI Taxonomy" id="40296"/>
    <lineage>
        <taxon>Eukaryota</taxon>
        <taxon>Fungi</taxon>
        <taxon>Dikarya</taxon>
        <taxon>Ascomycota</taxon>
        <taxon>Pezizomycotina</taxon>
        <taxon>Eurotiomycetes</taxon>
        <taxon>Eurotiomycetidae</taxon>
        <taxon>Eurotiales</taxon>
        <taxon>Aspergillaceae</taxon>
        <taxon>Penicillium</taxon>
    </lineage>
</organism>
<dbReference type="Pfam" id="PF01031">
    <property type="entry name" value="Dynamin_M"/>
    <property type="match status" value="1"/>
</dbReference>
<dbReference type="HOGENOM" id="CLU_008964_7_1_1"/>
<dbReference type="InterPro" id="IPR020850">
    <property type="entry name" value="GED_dom"/>
</dbReference>
<dbReference type="PROSITE" id="PS51388">
    <property type="entry name" value="GED"/>
    <property type="match status" value="1"/>
</dbReference>
<dbReference type="GO" id="GO:0008017">
    <property type="term" value="F:microtubule binding"/>
    <property type="evidence" value="ECO:0007669"/>
    <property type="project" value="TreeGrafter"/>
</dbReference>
<gene>
    <name evidence="4" type="ORF">PITC_002060</name>
</gene>
<evidence type="ECO:0000256" key="1">
    <source>
        <dbReference type="ARBA" id="ARBA00022741"/>
    </source>
</evidence>
<dbReference type="GO" id="GO:0005739">
    <property type="term" value="C:mitochondrion"/>
    <property type="evidence" value="ECO:0007669"/>
    <property type="project" value="TreeGrafter"/>
</dbReference>
<dbReference type="InterPro" id="IPR001401">
    <property type="entry name" value="Dynamin_GTPase"/>
</dbReference>
<dbReference type="InterPro" id="IPR045063">
    <property type="entry name" value="Dynamin_N"/>
</dbReference>
<protein>
    <submittedName>
        <fullName evidence="4">Dynamin</fullName>
    </submittedName>
</protein>
<dbReference type="GO" id="GO:0006897">
    <property type="term" value="P:endocytosis"/>
    <property type="evidence" value="ECO:0007669"/>
    <property type="project" value="TreeGrafter"/>
</dbReference>
<dbReference type="SMART" id="SM00053">
    <property type="entry name" value="DYNc"/>
    <property type="match status" value="1"/>
</dbReference>
<evidence type="ECO:0000256" key="2">
    <source>
        <dbReference type="ARBA" id="ARBA00023134"/>
    </source>
</evidence>
<dbReference type="OrthoDB" id="415706at2759"/>
<comment type="caution">
    <text evidence="4">The sequence shown here is derived from an EMBL/GenBank/DDBJ whole genome shotgun (WGS) entry which is preliminary data.</text>
</comment>
<proteinExistence type="predicted"/>
<dbReference type="GO" id="GO:0003924">
    <property type="term" value="F:GTPase activity"/>
    <property type="evidence" value="ECO:0007669"/>
    <property type="project" value="InterPro"/>
</dbReference>
<feature type="domain" description="GED" evidence="3">
    <location>
        <begin position="605"/>
        <end position="697"/>
    </location>
</feature>
<dbReference type="SUPFAM" id="SSF52540">
    <property type="entry name" value="P-loop containing nucleoside triphosphate hydrolases"/>
    <property type="match status" value="1"/>
</dbReference>
<dbReference type="PANTHER" id="PTHR11566">
    <property type="entry name" value="DYNAMIN"/>
    <property type="match status" value="1"/>
</dbReference>
<dbReference type="PRINTS" id="PR00195">
    <property type="entry name" value="DYNAMIN"/>
</dbReference>
<dbReference type="InterPro" id="IPR000375">
    <property type="entry name" value="Dynamin_stalk"/>
</dbReference>
<dbReference type="InterPro" id="IPR027417">
    <property type="entry name" value="P-loop_NTPase"/>
</dbReference>
<dbReference type="AlphaFoldDB" id="A0A0A2L5Y1"/>
<dbReference type="GO" id="GO:0048312">
    <property type="term" value="P:intracellular distribution of mitochondria"/>
    <property type="evidence" value="ECO:0007669"/>
    <property type="project" value="TreeGrafter"/>
</dbReference>
<dbReference type="GO" id="GO:0000266">
    <property type="term" value="P:mitochondrial fission"/>
    <property type="evidence" value="ECO:0007669"/>
    <property type="project" value="TreeGrafter"/>
</dbReference>
<keyword evidence="5" id="KW-1185">Reference proteome</keyword>
<dbReference type="Pfam" id="PF00350">
    <property type="entry name" value="Dynamin_N"/>
    <property type="match status" value="1"/>
</dbReference>
<dbReference type="GO" id="GO:0005525">
    <property type="term" value="F:GTP binding"/>
    <property type="evidence" value="ECO:0007669"/>
    <property type="project" value="InterPro"/>
</dbReference>
<dbReference type="InterPro" id="IPR022812">
    <property type="entry name" value="Dynamin"/>
</dbReference>
<accession>A0A0A2L5Y1</accession>
<evidence type="ECO:0000313" key="4">
    <source>
        <dbReference type="EMBL" id="KGO74561.1"/>
    </source>
</evidence>
<reference evidence="4 5" key="1">
    <citation type="journal article" date="2015" name="Mol. Plant Microbe Interact.">
        <title>Genome, transcriptome, and functional analyses of Penicillium expansum provide new insights into secondary metabolism and pathogenicity.</title>
        <authorList>
            <person name="Ballester A.R."/>
            <person name="Marcet-Houben M."/>
            <person name="Levin E."/>
            <person name="Sela N."/>
            <person name="Selma-Lazaro C."/>
            <person name="Carmona L."/>
            <person name="Wisniewski M."/>
            <person name="Droby S."/>
            <person name="Gonzalez-Candelas L."/>
            <person name="Gabaldon T."/>
        </authorList>
    </citation>
    <scope>NUCLEOTIDE SEQUENCE [LARGE SCALE GENOMIC DNA]</scope>
    <source>
        <strain evidence="4 5">PHI-1</strain>
    </source>
</reference>
<dbReference type="PANTHER" id="PTHR11566:SF149">
    <property type="entry name" value="GTPASE, PUTATIVE (AFU_ORTHOLOGUE AFUA_6G11890)-RELATED"/>
    <property type="match status" value="1"/>
</dbReference>
<dbReference type="EMBL" id="JQGA01000595">
    <property type="protein sequence ID" value="KGO74561.1"/>
    <property type="molecule type" value="Genomic_DNA"/>
</dbReference>
<keyword evidence="1" id="KW-0547">Nucleotide-binding</keyword>
<evidence type="ECO:0000259" key="3">
    <source>
        <dbReference type="PROSITE" id="PS51388"/>
    </source>
</evidence>
<dbReference type="GO" id="GO:0016020">
    <property type="term" value="C:membrane"/>
    <property type="evidence" value="ECO:0007669"/>
    <property type="project" value="TreeGrafter"/>
</dbReference>
<dbReference type="OMA" id="AKIDICA"/>
<name>A0A0A2L5Y1_PENIT</name>
<sequence>MSAPAAPGGALPQERTDQVRLLDTIDALRSLGVGEVVDLPQMIICGSKSSAKRSVIEAISRVRFPVRNDFQTGFVTEILLRRDSTPHFRASIRYGTWKTSDEDPQNTNTLAPTVHGSPEQSVPLIENATQFIRPFAHDGFCVDILQVEVFGPDQPDLTIIDMPRLYFTEGVNEEDERKSFGRQCIEKYVLNPRSLILAVVSAKIDIFPQKTTDFADKYDRDRKRILGIITHLDTLEASSDEEGLWLNAIKEVTSEQALGLHLVCTRTHETRDVPEEGRDEMEKEFFERGDWKTVERQYIGTDNLRRRLSTLLANHIQSSLRGMVFGTAKNIVENRAGLNKLNAPRETVEQQRALLVNLSSAFQRLVEHALSGTYTDDFFATKVDAGEPNTRDPRRLRAVIHQLNEDFTDVMETAGCRRFIHGVNKPITRFLHPCNPYATIRWPKHISRSEFENEVLEKLHRDGESELPGNASQLLGSLFRDQSQPWEEIARVHLIKSWETTKEFVSVLLGHLMDKDASSAVMSNLFCPSLDKMKGNLLAKVDEFTASCKRGHSLPLIRTFHANMQISRNDGLFAIPQQNSPSTSTIEELQATTQNMESSSNQTAASDIVSQLQSHYNNSLLAFVNNVANLAIEGCLLVPLKGVFTPETITKMEDSEIEAICKGFHNSVLGSQSDLTDELNKLRLGIRTLKRFKIPKETAPYAGV</sequence>
<keyword evidence="2" id="KW-0342">GTP-binding</keyword>
<dbReference type="Proteomes" id="UP000030104">
    <property type="component" value="Unassembled WGS sequence"/>
</dbReference>
<dbReference type="PhylomeDB" id="A0A0A2L5Y1"/>
<dbReference type="STRING" id="40296.A0A0A2L5Y1"/>